<dbReference type="InterPro" id="IPR042099">
    <property type="entry name" value="ANL_N_sf"/>
</dbReference>
<dbReference type="Gene3D" id="3.40.50.12780">
    <property type="entry name" value="N-terminal domain of ligase-like"/>
    <property type="match status" value="1"/>
</dbReference>
<dbReference type="InterPro" id="IPR020845">
    <property type="entry name" value="AMP-binding_CS"/>
</dbReference>
<keyword evidence="7" id="KW-1185">Reference proteome</keyword>
<dbReference type="Gene3D" id="3.30.300.30">
    <property type="match status" value="1"/>
</dbReference>
<dbReference type="GO" id="GO:0004467">
    <property type="term" value="F:long-chain fatty acid-CoA ligase activity"/>
    <property type="evidence" value="ECO:0007669"/>
    <property type="project" value="TreeGrafter"/>
</dbReference>
<evidence type="ECO:0000256" key="1">
    <source>
        <dbReference type="ARBA" id="ARBA00004275"/>
    </source>
</evidence>
<sequence length="537" mass="58879">MLSFARSSRAMKPAHLFNSWKSCALTLTAGTHAHTLPRREKNVVYSDIPDIPTPHIDLPGLIFSRAKNWMNHDAIECGITGRKYTYAGMIDRALRWGGVVQQVLSAPSSSKLITLFCSNAPEFPILLLGKELARQLEDSGTEVVVTDPQFEEVLMSALARLNKVMTIFVNGDSAHGHPNLRHIIEDDSKPLVEPVENPLTSTSLLLYSSGTTGKPKGVELSHSAIVSNLVNFSHPDLLAYRCATAKEQEVVVGVMPFYHTYGIYVVGLISWYLGAKIVTLPAFTPHDFVRVVKDHKVRILHLVPPILNFMVMSPTVTPTDLVNVEVAMCAGAPVPVTAAEALKKKAPKPILFQEGFGMTEALATHMTPVNEEKIGSCGKCLPNAMAKVADLSTGKALPAGERGELRIKSPSVNVPSFRDVATQENGFFYIVDRIKELIKVKGYQVSPSELEDLLLQHSGVKNVAVVGVPDERAGEMPRAYVIRQDDTTEEDLNKFLEPRVAAYKYLKGGIKFVDELPTNATGKVLKRQLKELAAKDL</sequence>
<protein>
    <submittedName>
        <fullName evidence="6">4-coumarate--CoA ligase 3-like 3</fullName>
    </submittedName>
</protein>
<evidence type="ECO:0000313" key="7">
    <source>
        <dbReference type="Proteomes" id="UP000747542"/>
    </source>
</evidence>
<evidence type="ECO:0000256" key="2">
    <source>
        <dbReference type="ARBA" id="ARBA00006432"/>
    </source>
</evidence>
<dbReference type="GO" id="GO:0046949">
    <property type="term" value="P:fatty-acyl-CoA biosynthetic process"/>
    <property type="evidence" value="ECO:0007669"/>
    <property type="project" value="TreeGrafter"/>
</dbReference>
<dbReference type="InterPro" id="IPR000873">
    <property type="entry name" value="AMP-dep_synth/lig_dom"/>
</dbReference>
<dbReference type="PANTHER" id="PTHR24096">
    <property type="entry name" value="LONG-CHAIN-FATTY-ACID--COA LIGASE"/>
    <property type="match status" value="1"/>
</dbReference>
<comment type="subcellular location">
    <subcellularLocation>
        <location evidence="1">Peroxisome</location>
    </subcellularLocation>
</comment>
<evidence type="ECO:0000259" key="4">
    <source>
        <dbReference type="Pfam" id="PF00501"/>
    </source>
</evidence>
<reference evidence="6" key="1">
    <citation type="journal article" date="2021" name="Sci. Adv.">
        <title>The American lobster genome reveals insights on longevity, neural, and immune adaptations.</title>
        <authorList>
            <person name="Polinski J.M."/>
            <person name="Zimin A.V."/>
            <person name="Clark K.F."/>
            <person name="Kohn A.B."/>
            <person name="Sadowski N."/>
            <person name="Timp W."/>
            <person name="Ptitsyn A."/>
            <person name="Khanna P."/>
            <person name="Romanova D.Y."/>
            <person name="Williams P."/>
            <person name="Greenwood S.J."/>
            <person name="Moroz L.L."/>
            <person name="Walt D.R."/>
            <person name="Bodnar A.G."/>
        </authorList>
    </citation>
    <scope>NUCLEOTIDE SEQUENCE</scope>
    <source>
        <strain evidence="6">GMGI-L3</strain>
    </source>
</reference>
<keyword evidence="3" id="KW-0576">Peroxisome</keyword>
<evidence type="ECO:0000313" key="6">
    <source>
        <dbReference type="EMBL" id="KAG7158440.1"/>
    </source>
</evidence>
<evidence type="ECO:0000256" key="3">
    <source>
        <dbReference type="ARBA" id="ARBA00023140"/>
    </source>
</evidence>
<accession>A0A8J5JMU3</accession>
<dbReference type="Proteomes" id="UP000747542">
    <property type="component" value="Unassembled WGS sequence"/>
</dbReference>
<dbReference type="PANTHER" id="PTHR24096:SF422">
    <property type="entry name" value="BCDNA.GH02901"/>
    <property type="match status" value="1"/>
</dbReference>
<feature type="domain" description="AMP-dependent synthetase/ligase" evidence="4">
    <location>
        <begin position="130"/>
        <end position="412"/>
    </location>
</feature>
<dbReference type="Pfam" id="PF00501">
    <property type="entry name" value="AMP-binding"/>
    <property type="match status" value="1"/>
</dbReference>
<comment type="similarity">
    <text evidence="2">Belongs to the ATP-dependent AMP-binding enzyme family.</text>
</comment>
<dbReference type="FunFam" id="3.30.300.30:FF:000007">
    <property type="entry name" value="4-coumarate--CoA ligase 2"/>
    <property type="match status" value="1"/>
</dbReference>
<comment type="caution">
    <text evidence="6">The sequence shown here is derived from an EMBL/GenBank/DDBJ whole genome shotgun (WGS) entry which is preliminary data.</text>
</comment>
<dbReference type="GO" id="GO:0005777">
    <property type="term" value="C:peroxisome"/>
    <property type="evidence" value="ECO:0007669"/>
    <property type="project" value="UniProtKB-SubCell"/>
</dbReference>
<gene>
    <name evidence="6" type="primary">4cl3-L3</name>
    <name evidence="6" type="ORF">Hamer_G019453</name>
</gene>
<proteinExistence type="inferred from homology"/>
<organism evidence="6 7">
    <name type="scientific">Homarus americanus</name>
    <name type="common">American lobster</name>
    <dbReference type="NCBI Taxonomy" id="6706"/>
    <lineage>
        <taxon>Eukaryota</taxon>
        <taxon>Metazoa</taxon>
        <taxon>Ecdysozoa</taxon>
        <taxon>Arthropoda</taxon>
        <taxon>Crustacea</taxon>
        <taxon>Multicrustacea</taxon>
        <taxon>Malacostraca</taxon>
        <taxon>Eumalacostraca</taxon>
        <taxon>Eucarida</taxon>
        <taxon>Decapoda</taxon>
        <taxon>Pleocyemata</taxon>
        <taxon>Astacidea</taxon>
        <taxon>Nephropoidea</taxon>
        <taxon>Nephropidae</taxon>
        <taxon>Homarus</taxon>
    </lineage>
</organism>
<dbReference type="AlphaFoldDB" id="A0A8J5JMU3"/>
<dbReference type="Pfam" id="PF13193">
    <property type="entry name" value="AMP-binding_C"/>
    <property type="match status" value="1"/>
</dbReference>
<dbReference type="PROSITE" id="PS00455">
    <property type="entry name" value="AMP_BINDING"/>
    <property type="match status" value="1"/>
</dbReference>
<dbReference type="EMBL" id="JAHLQT010035076">
    <property type="protein sequence ID" value="KAG7158440.1"/>
    <property type="molecule type" value="Genomic_DNA"/>
</dbReference>
<feature type="domain" description="AMP-binding enzyme C-terminal" evidence="5">
    <location>
        <begin position="449"/>
        <end position="523"/>
    </location>
</feature>
<name>A0A8J5JMU3_HOMAM</name>
<dbReference type="InterPro" id="IPR045851">
    <property type="entry name" value="AMP-bd_C_sf"/>
</dbReference>
<evidence type="ECO:0000259" key="5">
    <source>
        <dbReference type="Pfam" id="PF13193"/>
    </source>
</evidence>
<keyword evidence="6" id="KW-0436">Ligase</keyword>
<dbReference type="InterPro" id="IPR025110">
    <property type="entry name" value="AMP-bd_C"/>
</dbReference>
<dbReference type="SUPFAM" id="SSF56801">
    <property type="entry name" value="Acetyl-CoA synthetase-like"/>
    <property type="match status" value="1"/>
</dbReference>